<dbReference type="InterPro" id="IPR011542">
    <property type="entry name" value="SUF_FeS_clus_asmbl_SufD"/>
</dbReference>
<dbReference type="InterPro" id="IPR037284">
    <property type="entry name" value="SUF_FeS_clus_asmbl_SufBD_sf"/>
</dbReference>
<proteinExistence type="inferred from homology"/>
<protein>
    <submittedName>
        <fullName evidence="4">Fe-S cluster assembly protein SufD</fullName>
    </submittedName>
</protein>
<dbReference type="AlphaFoldDB" id="A0A419SEH3"/>
<dbReference type="OrthoDB" id="9803529at2"/>
<evidence type="ECO:0000313" key="4">
    <source>
        <dbReference type="EMBL" id="RKD21736.1"/>
    </source>
</evidence>
<keyword evidence="5" id="KW-1185">Reference proteome</keyword>
<evidence type="ECO:0000256" key="1">
    <source>
        <dbReference type="ARBA" id="ARBA00043967"/>
    </source>
</evidence>
<evidence type="ECO:0000259" key="3">
    <source>
        <dbReference type="Pfam" id="PF19295"/>
    </source>
</evidence>
<name>A0A419SEH3_9BACL</name>
<comment type="caution">
    <text evidence="4">The sequence shown here is derived from an EMBL/GenBank/DDBJ whole genome shotgun (WGS) entry which is preliminary data.</text>
</comment>
<accession>A0A419SEH3</accession>
<gene>
    <name evidence="4" type="ORF">BEP19_14005</name>
</gene>
<comment type="similarity">
    <text evidence="1">Belongs to the iron-sulfur cluster assembly SufBD family.</text>
</comment>
<reference evidence="4 5" key="1">
    <citation type="submission" date="2016-08" db="EMBL/GenBank/DDBJ databases">
        <title>Novel Firmicute Genomes.</title>
        <authorList>
            <person name="Poppleton D.I."/>
            <person name="Gribaldo S."/>
        </authorList>
    </citation>
    <scope>NUCLEOTIDE SEQUENCE [LARGE SCALE GENOMIC DNA]</scope>
    <source>
        <strain evidence="4 5">RAOx-1</strain>
    </source>
</reference>
<evidence type="ECO:0000259" key="2">
    <source>
        <dbReference type="Pfam" id="PF01458"/>
    </source>
</evidence>
<dbReference type="InterPro" id="IPR045595">
    <property type="entry name" value="SufBD_N"/>
</dbReference>
<dbReference type="RefSeq" id="WP_120190852.1">
    <property type="nucleotide sequence ID" value="NZ_MCHY01000011.1"/>
</dbReference>
<dbReference type="EMBL" id="MCHY01000011">
    <property type="protein sequence ID" value="RKD21736.1"/>
    <property type="molecule type" value="Genomic_DNA"/>
</dbReference>
<dbReference type="Pfam" id="PF19295">
    <property type="entry name" value="SufBD_N"/>
    <property type="match status" value="1"/>
</dbReference>
<dbReference type="Proteomes" id="UP000284219">
    <property type="component" value="Unassembled WGS sequence"/>
</dbReference>
<dbReference type="InterPro" id="IPR000825">
    <property type="entry name" value="SUF_FeS_clus_asmbl_SufBD_core"/>
</dbReference>
<feature type="domain" description="SUF system FeS cluster assembly SufBD core" evidence="2">
    <location>
        <begin position="176"/>
        <end position="407"/>
    </location>
</feature>
<dbReference type="Pfam" id="PF01458">
    <property type="entry name" value="SUFBD_core"/>
    <property type="match status" value="1"/>
</dbReference>
<dbReference type="SUPFAM" id="SSF101960">
    <property type="entry name" value="Stabilizer of iron transporter SufD"/>
    <property type="match status" value="1"/>
</dbReference>
<sequence>MTVETKLKFNHEMIAQFSQQAGEPDWMLQLRLKGLELHEQLPLPKVEKTKIDNWNIDGFIPFKQHDPVTSFDALPEEAQALLQGDGEKAVLVQKDASVIYTSIPEALQKQGVVFSSLQSALNTHPELVQKYFMSKEVKVDSHKIAALHAAAWSGGVFLYVPKDVRVEIPIQALFCSSENEAGLFPHVLIIAEQHSSVSYTDAYVSLGDATAVQNGITEVYVGAGAKARVNSIRTLAEQVTDFIYRHATVERDGRVEWVLGEMNDGNTVTENMSHLLGDGSTSDSKVITIASGAQRENVVSRAVHTGKHTDSQVLIKGVTKDESSAILNGITFIEKGAIRANGEQTERLLMLSPDARGDANPILLIDEDDVTAGHAASAGQLNPMEIFYLMSRGLSRLEAQRLIIDGFVAPVVDELESGLKTHLQQTIERKVSI</sequence>
<dbReference type="NCBIfam" id="TIGR01981">
    <property type="entry name" value="sufD"/>
    <property type="match status" value="1"/>
</dbReference>
<dbReference type="PANTHER" id="PTHR30508">
    <property type="entry name" value="FES CLUSTER ASSEMBLY PROTEIN SUF"/>
    <property type="match status" value="1"/>
</dbReference>
<feature type="domain" description="SUF system FeS cluster assembly SufBD N-terminal" evidence="3">
    <location>
        <begin position="105"/>
        <end position="171"/>
    </location>
</feature>
<evidence type="ECO:0000313" key="5">
    <source>
        <dbReference type="Proteomes" id="UP000284219"/>
    </source>
</evidence>
<dbReference type="PANTHER" id="PTHR30508:SF1">
    <property type="entry name" value="UPF0051 PROTEIN ABCI8, CHLOROPLASTIC-RELATED"/>
    <property type="match status" value="1"/>
</dbReference>
<dbReference type="GO" id="GO:0016226">
    <property type="term" value="P:iron-sulfur cluster assembly"/>
    <property type="evidence" value="ECO:0007669"/>
    <property type="project" value="InterPro"/>
</dbReference>
<organism evidence="4 5">
    <name type="scientific">Ammoniphilus oxalaticus</name>
    <dbReference type="NCBI Taxonomy" id="66863"/>
    <lineage>
        <taxon>Bacteria</taxon>
        <taxon>Bacillati</taxon>
        <taxon>Bacillota</taxon>
        <taxon>Bacilli</taxon>
        <taxon>Bacillales</taxon>
        <taxon>Paenibacillaceae</taxon>
        <taxon>Aneurinibacillus group</taxon>
        <taxon>Ammoniphilus</taxon>
    </lineage>
</organism>
<dbReference type="InterPro" id="IPR055346">
    <property type="entry name" value="Fe-S_cluster_assembly_SufBD"/>
</dbReference>